<gene>
    <name evidence="2" type="ordered locus">Geob_0481</name>
</gene>
<dbReference type="SMART" id="SM00849">
    <property type="entry name" value="Lactamase_B"/>
    <property type="match status" value="1"/>
</dbReference>
<keyword evidence="2" id="KW-0378">Hydrolase</keyword>
<dbReference type="PANTHER" id="PTHR13754:SF13">
    <property type="entry name" value="METALLO-BETA-LACTAMASE SUPERFAMILY PROTEIN (AFU_ORTHOLOGUE AFUA_3G07630)"/>
    <property type="match status" value="1"/>
</dbReference>
<dbReference type="PANTHER" id="PTHR13754">
    <property type="entry name" value="METALLO-BETA-LACTAMASE SUPERFAMILY PROTEIN"/>
    <property type="match status" value="1"/>
</dbReference>
<sequence length="276" mass="29748">MKGRITVLCDNGVGPLAGTLGEHGFAALIETASGSLLFDTGQGATLLHNAQRMQRDLRRVDKVAISHGHYDHTGGLWPLLQWCGPKRVYGHEGIFAGRYTLRDGEKGRSIGMPYSREFLEGQGASFDLDASFREIAPDIFLSGEVPRKQAFEQGDTGLFCDAAGCIPDQVPDDQSLVLKTGKGLVLVLGCCHSGMINTLELVRERTGETRIYAVIGGNHLGFSSQAQLNGTVKMLGTYGIEKICGSHCAGFAASARLMKEFPGKFHPAQVGYTLEM</sequence>
<dbReference type="CDD" id="cd07713">
    <property type="entry name" value="DHPS-like_MBL-fold"/>
    <property type="match status" value="1"/>
</dbReference>
<dbReference type="AlphaFoldDB" id="B9LZN6"/>
<feature type="domain" description="Metallo-beta-lactamase" evidence="1">
    <location>
        <begin position="23"/>
        <end position="247"/>
    </location>
</feature>
<dbReference type="GO" id="GO:0016740">
    <property type="term" value="F:transferase activity"/>
    <property type="evidence" value="ECO:0007669"/>
    <property type="project" value="TreeGrafter"/>
</dbReference>
<dbReference type="EMBL" id="CP001390">
    <property type="protein sequence ID" value="ACM18850.1"/>
    <property type="molecule type" value="Genomic_DNA"/>
</dbReference>
<dbReference type="eggNOG" id="COG1237">
    <property type="taxonomic scope" value="Bacteria"/>
</dbReference>
<protein>
    <submittedName>
        <fullName evidence="2">Metal-dependent hydrolase, beta-lactamase superfamily II</fullName>
    </submittedName>
</protein>
<dbReference type="InterPro" id="IPR001279">
    <property type="entry name" value="Metallo-B-lactamas"/>
</dbReference>
<dbReference type="Pfam" id="PF00753">
    <property type="entry name" value="Lactamase_B"/>
    <property type="match status" value="1"/>
</dbReference>
<dbReference type="InterPro" id="IPR041712">
    <property type="entry name" value="DHPS-like_MBL-fold"/>
</dbReference>
<dbReference type="STRING" id="316067.Geob_0481"/>
<dbReference type="GO" id="GO:0016787">
    <property type="term" value="F:hydrolase activity"/>
    <property type="evidence" value="ECO:0007669"/>
    <property type="project" value="UniProtKB-KW"/>
</dbReference>
<dbReference type="InterPro" id="IPR052926">
    <property type="entry name" value="Metallo-beta-lactamase_dom"/>
</dbReference>
<dbReference type="KEGG" id="geo:Geob_0481"/>
<dbReference type="SUPFAM" id="SSF56281">
    <property type="entry name" value="Metallo-hydrolase/oxidoreductase"/>
    <property type="match status" value="1"/>
</dbReference>
<evidence type="ECO:0000313" key="2">
    <source>
        <dbReference type="EMBL" id="ACM18850.1"/>
    </source>
</evidence>
<keyword evidence="3" id="KW-1185">Reference proteome</keyword>
<dbReference type="RefSeq" id="WP_012645579.1">
    <property type="nucleotide sequence ID" value="NC_011979.1"/>
</dbReference>
<name>B9LZN6_GEODF</name>
<accession>B9LZN6</accession>
<dbReference type="OrthoDB" id="9803916at2"/>
<dbReference type="InterPro" id="IPR036866">
    <property type="entry name" value="RibonucZ/Hydroxyglut_hydro"/>
</dbReference>
<reference evidence="2 3" key="1">
    <citation type="submission" date="2009-01" db="EMBL/GenBank/DDBJ databases">
        <title>Complete sequence of Geobacter sp. FRC-32.</title>
        <authorList>
            <consortium name="US DOE Joint Genome Institute"/>
            <person name="Lucas S."/>
            <person name="Copeland A."/>
            <person name="Lapidus A."/>
            <person name="Glavina del Rio T."/>
            <person name="Dalin E."/>
            <person name="Tice H."/>
            <person name="Bruce D."/>
            <person name="Goodwin L."/>
            <person name="Pitluck S."/>
            <person name="Saunders E."/>
            <person name="Brettin T."/>
            <person name="Detter J.C."/>
            <person name="Han C."/>
            <person name="Larimer F."/>
            <person name="Land M."/>
            <person name="Hauser L."/>
            <person name="Kyrpides N."/>
            <person name="Ovchinnikova G."/>
            <person name="Kostka J."/>
            <person name="Richardson P."/>
        </authorList>
    </citation>
    <scope>NUCLEOTIDE SEQUENCE [LARGE SCALE GENOMIC DNA]</scope>
    <source>
        <strain evidence="3">DSM 22248 / JCM 15807 / FRC-32</strain>
    </source>
</reference>
<dbReference type="HOGENOM" id="CLU_036012_0_0_7"/>
<evidence type="ECO:0000313" key="3">
    <source>
        <dbReference type="Proteomes" id="UP000007721"/>
    </source>
</evidence>
<dbReference type="Gene3D" id="3.60.15.10">
    <property type="entry name" value="Ribonuclease Z/Hydroxyacylglutathione hydrolase-like"/>
    <property type="match status" value="1"/>
</dbReference>
<proteinExistence type="predicted"/>
<dbReference type="Proteomes" id="UP000007721">
    <property type="component" value="Chromosome"/>
</dbReference>
<organism evidence="2 3">
    <name type="scientific">Geotalea daltonii (strain DSM 22248 / JCM 15807 / FRC-32)</name>
    <name type="common">Geobacter daltonii</name>
    <dbReference type="NCBI Taxonomy" id="316067"/>
    <lineage>
        <taxon>Bacteria</taxon>
        <taxon>Pseudomonadati</taxon>
        <taxon>Thermodesulfobacteriota</taxon>
        <taxon>Desulfuromonadia</taxon>
        <taxon>Geobacterales</taxon>
        <taxon>Geobacteraceae</taxon>
        <taxon>Geotalea</taxon>
    </lineage>
</organism>
<evidence type="ECO:0000259" key="1">
    <source>
        <dbReference type="SMART" id="SM00849"/>
    </source>
</evidence>